<organism evidence="1 2">
    <name type="scientific">Trichonephila clavata</name>
    <name type="common">Joro spider</name>
    <name type="synonym">Nephila clavata</name>
    <dbReference type="NCBI Taxonomy" id="2740835"/>
    <lineage>
        <taxon>Eukaryota</taxon>
        <taxon>Metazoa</taxon>
        <taxon>Ecdysozoa</taxon>
        <taxon>Arthropoda</taxon>
        <taxon>Chelicerata</taxon>
        <taxon>Arachnida</taxon>
        <taxon>Araneae</taxon>
        <taxon>Araneomorphae</taxon>
        <taxon>Entelegynae</taxon>
        <taxon>Araneoidea</taxon>
        <taxon>Nephilidae</taxon>
        <taxon>Trichonephila</taxon>
    </lineage>
</organism>
<comment type="caution">
    <text evidence="1">The sequence shown here is derived from an EMBL/GenBank/DDBJ whole genome shotgun (WGS) entry which is preliminary data.</text>
</comment>
<dbReference type="PANTHER" id="PTHR36688:SF1">
    <property type="entry name" value="ENDONUCLEASE_EXONUCLEASE_PHOSPHATASE DOMAIN-CONTAINING PROTEIN"/>
    <property type="match status" value="1"/>
</dbReference>
<evidence type="ECO:0000313" key="2">
    <source>
        <dbReference type="Proteomes" id="UP000887116"/>
    </source>
</evidence>
<dbReference type="OrthoDB" id="8365035at2759"/>
<dbReference type="AlphaFoldDB" id="A0A8X6FSG4"/>
<proteinExistence type="predicted"/>
<dbReference type="InterPro" id="IPR052560">
    <property type="entry name" value="RdDP_mobile_element"/>
</dbReference>
<sequence>MAKTRHVLGNRKIAKTLRKRQKTCHDQQCHKLSGLDFTLFELDFALSLTKSGKAAVVDEIFPDFLKNLGNSAKKTLLAVINLTWRKAEIIPVLKPANLANSYRPISLTSSCCRVAERMITNRLNQFVEARGVIDNARLGLGNIEALWTVS</sequence>
<gene>
    <name evidence="1" type="ORF">TNCT_553201</name>
</gene>
<dbReference type="PANTHER" id="PTHR36688">
    <property type="entry name" value="ENDO/EXONUCLEASE/PHOSPHATASE DOMAIN-CONTAINING PROTEIN"/>
    <property type="match status" value="1"/>
</dbReference>
<reference evidence="1" key="1">
    <citation type="submission" date="2020-07" db="EMBL/GenBank/DDBJ databases">
        <title>Multicomponent nature underlies the extraordinary mechanical properties of spider dragline silk.</title>
        <authorList>
            <person name="Kono N."/>
            <person name="Nakamura H."/>
            <person name="Mori M."/>
            <person name="Yoshida Y."/>
            <person name="Ohtoshi R."/>
            <person name="Malay A.D."/>
            <person name="Moran D.A.P."/>
            <person name="Tomita M."/>
            <person name="Numata K."/>
            <person name="Arakawa K."/>
        </authorList>
    </citation>
    <scope>NUCLEOTIDE SEQUENCE</scope>
</reference>
<dbReference type="Proteomes" id="UP000887116">
    <property type="component" value="Unassembled WGS sequence"/>
</dbReference>
<evidence type="ECO:0008006" key="3">
    <source>
        <dbReference type="Google" id="ProtNLM"/>
    </source>
</evidence>
<dbReference type="EMBL" id="BMAO01030163">
    <property type="protein sequence ID" value="GFQ66193.1"/>
    <property type="molecule type" value="Genomic_DNA"/>
</dbReference>
<name>A0A8X6FSG4_TRICU</name>
<keyword evidence="2" id="KW-1185">Reference proteome</keyword>
<evidence type="ECO:0000313" key="1">
    <source>
        <dbReference type="EMBL" id="GFQ66193.1"/>
    </source>
</evidence>
<protein>
    <recommendedName>
        <fullName evidence="3">Reverse transcriptase</fullName>
    </recommendedName>
</protein>
<accession>A0A8X6FSG4</accession>